<evidence type="ECO:0000256" key="5">
    <source>
        <dbReference type="PROSITE-ProRule" id="PRU00455"/>
    </source>
</evidence>
<evidence type="ECO:0000256" key="4">
    <source>
        <dbReference type="ARBA" id="ARBA00024004"/>
    </source>
</evidence>
<feature type="compositionally biased region" description="Basic and acidic residues" evidence="6">
    <location>
        <begin position="42"/>
        <end position="54"/>
    </location>
</feature>
<dbReference type="GO" id="GO:0008270">
    <property type="term" value="F:zinc ion binding"/>
    <property type="evidence" value="ECO:0007669"/>
    <property type="project" value="UniProtKB-KW"/>
</dbReference>
<evidence type="ECO:0000259" key="7">
    <source>
        <dbReference type="PROSITE" id="PS51081"/>
    </source>
</evidence>
<dbReference type="EMBL" id="CM029046">
    <property type="protein sequence ID" value="KAG2588613.1"/>
    <property type="molecule type" value="Genomic_DNA"/>
</dbReference>
<dbReference type="Gene3D" id="3.30.40.10">
    <property type="entry name" value="Zinc/RING finger domain, C3HC4 (zinc finger)"/>
    <property type="match status" value="1"/>
</dbReference>
<keyword evidence="2 5" id="KW-0863">Zinc-finger</keyword>
<dbReference type="SUPFAM" id="SSF49599">
    <property type="entry name" value="TRAF domain-like"/>
    <property type="match status" value="1"/>
</dbReference>
<dbReference type="PANTHER" id="PTHR46632:SF9">
    <property type="entry name" value="RING-TYPE E3 UBIQUITIN TRANSFERASE"/>
    <property type="match status" value="1"/>
</dbReference>
<gene>
    <name evidence="8" type="ORF">PVAP13_5NG229300</name>
</gene>
<dbReference type="AlphaFoldDB" id="A0A8T0RVR2"/>
<evidence type="ECO:0000256" key="1">
    <source>
        <dbReference type="ARBA" id="ARBA00022723"/>
    </source>
</evidence>
<evidence type="ECO:0000256" key="2">
    <source>
        <dbReference type="ARBA" id="ARBA00022771"/>
    </source>
</evidence>
<keyword evidence="3" id="KW-0862">Zinc</keyword>
<comment type="caution">
    <text evidence="8">The sequence shown here is derived from an EMBL/GenBank/DDBJ whole genome shotgun (WGS) entry which is preliminary data.</text>
</comment>
<dbReference type="PROSITE" id="PS51081">
    <property type="entry name" value="ZF_SIAH"/>
    <property type="match status" value="1"/>
</dbReference>
<evidence type="ECO:0000256" key="6">
    <source>
        <dbReference type="SAM" id="MobiDB-lite"/>
    </source>
</evidence>
<dbReference type="InterPro" id="IPR044286">
    <property type="entry name" value="SINL_plant"/>
</dbReference>
<accession>A0A8T0RVR2</accession>
<dbReference type="PANTHER" id="PTHR46632">
    <property type="entry name" value="E3 UBIQUITIN-PROTEIN LIGASE SINA-LIKE 4"/>
    <property type="match status" value="1"/>
</dbReference>
<dbReference type="InterPro" id="IPR013083">
    <property type="entry name" value="Znf_RING/FYVE/PHD"/>
</dbReference>
<reference evidence="8" key="1">
    <citation type="submission" date="2020-05" db="EMBL/GenBank/DDBJ databases">
        <title>WGS assembly of Panicum virgatum.</title>
        <authorList>
            <person name="Lovell J.T."/>
            <person name="Jenkins J."/>
            <person name="Shu S."/>
            <person name="Juenger T.E."/>
            <person name="Schmutz J."/>
        </authorList>
    </citation>
    <scope>NUCLEOTIDE SEQUENCE</scope>
    <source>
        <strain evidence="8">AP13</strain>
    </source>
</reference>
<evidence type="ECO:0000313" key="8">
    <source>
        <dbReference type="EMBL" id="KAG2588613.1"/>
    </source>
</evidence>
<feature type="domain" description="SIAH-type" evidence="7">
    <location>
        <begin position="69"/>
        <end position="127"/>
    </location>
</feature>
<comment type="function">
    <text evidence="4">E3 ubiquitin-protein ligase that mediates ubiquitination and subsequent proteasomal degradation of target proteins. E3 ubiquitin ligases accept ubiquitin from an E2 ubiquitin-conjugating enzyme in the form of a thioester and then directly transfers the ubiquitin to targeted substrates. It probably triggers the ubiquitin-mediated degradation of different substrates.</text>
</comment>
<dbReference type="Proteomes" id="UP000823388">
    <property type="component" value="Chromosome 5N"/>
</dbReference>
<evidence type="ECO:0000313" key="9">
    <source>
        <dbReference type="Proteomes" id="UP000823388"/>
    </source>
</evidence>
<feature type="region of interest" description="Disordered" evidence="6">
    <location>
        <begin position="39"/>
        <end position="59"/>
    </location>
</feature>
<organism evidence="8 9">
    <name type="scientific">Panicum virgatum</name>
    <name type="common">Blackwell switchgrass</name>
    <dbReference type="NCBI Taxonomy" id="38727"/>
    <lineage>
        <taxon>Eukaryota</taxon>
        <taxon>Viridiplantae</taxon>
        <taxon>Streptophyta</taxon>
        <taxon>Embryophyta</taxon>
        <taxon>Tracheophyta</taxon>
        <taxon>Spermatophyta</taxon>
        <taxon>Magnoliopsida</taxon>
        <taxon>Liliopsida</taxon>
        <taxon>Poales</taxon>
        <taxon>Poaceae</taxon>
        <taxon>PACMAD clade</taxon>
        <taxon>Panicoideae</taxon>
        <taxon>Panicodae</taxon>
        <taxon>Paniceae</taxon>
        <taxon>Panicinae</taxon>
        <taxon>Panicum</taxon>
        <taxon>Panicum sect. Hiantes</taxon>
    </lineage>
</organism>
<name>A0A8T0RVR2_PANVG</name>
<sequence length="247" mass="27266">MEELWQAQTESLLAEEGLIADHGSQDPLRGTASVCNALVPHSTDHGRQDPERGAARGGGALVPRSDALIWRDPCPNSTFGCHTYATRIEMVDHRRVCPFSPCGCPERGCRFSGSPLILCFHVLAKHSHTILKYRYGHDLCLDMVPAQPWQVLRSQDDGSVFLVSLGRLGASQYTCTITQRLSDGSYTVMMSKVRNSMLLGGLHAPEHGMFTGAHQDLLLSGERVSLRIRIEVPFTMRPTVEARQARS</sequence>
<keyword evidence="9" id="KW-1185">Reference proteome</keyword>
<keyword evidence="1" id="KW-0479">Metal-binding</keyword>
<protein>
    <recommendedName>
        <fullName evidence="7">SIAH-type domain-containing protein</fullName>
    </recommendedName>
</protein>
<proteinExistence type="predicted"/>
<evidence type="ECO:0000256" key="3">
    <source>
        <dbReference type="ARBA" id="ARBA00022833"/>
    </source>
</evidence>
<dbReference type="InterPro" id="IPR013010">
    <property type="entry name" value="Znf_SIAH"/>
</dbReference>